<gene>
    <name evidence="1" type="ORF">D0817_14960</name>
</gene>
<sequence>MTTTFNSSLNACKITSTDTGFQLAANAKTDFICKYKEYVKDTASFFYIEKTGDFTIKAEVETKGNSAYDAAFLMVRDTETRWIKLAVELGVDTSYNVVSVITDTWSDDANGELIPSDKCWLRITRKGDLWGLHYSLNGDKWRFVRCFGLDLPSTVKVGFGIQAPLGDKCEGKLDFITVTDGSVQNFRDGN</sequence>
<name>A0A434A4Z0_9FLAO</name>
<dbReference type="GO" id="GO:0005975">
    <property type="term" value="P:carbohydrate metabolic process"/>
    <property type="evidence" value="ECO:0007669"/>
    <property type="project" value="UniProtKB-ARBA"/>
</dbReference>
<dbReference type="GO" id="GO:0004553">
    <property type="term" value="F:hydrolase activity, hydrolyzing O-glycosyl compounds"/>
    <property type="evidence" value="ECO:0007669"/>
    <property type="project" value="UniProtKB-ARBA"/>
</dbReference>
<dbReference type="Proteomes" id="UP000288102">
    <property type="component" value="Unassembled WGS sequence"/>
</dbReference>
<dbReference type="RefSeq" id="WP_127339151.1">
    <property type="nucleotide sequence ID" value="NZ_QWDM01000009.1"/>
</dbReference>
<keyword evidence="2" id="KW-1185">Reference proteome</keyword>
<dbReference type="InterPro" id="IPR013320">
    <property type="entry name" value="ConA-like_dom_sf"/>
</dbReference>
<dbReference type="InterPro" id="IPR009784">
    <property type="entry name" value="DUF1349"/>
</dbReference>
<organism evidence="1 2">
    <name type="scientific">Flavobacterium cupreum</name>
    <dbReference type="NCBI Taxonomy" id="2133766"/>
    <lineage>
        <taxon>Bacteria</taxon>
        <taxon>Pseudomonadati</taxon>
        <taxon>Bacteroidota</taxon>
        <taxon>Flavobacteriia</taxon>
        <taxon>Flavobacteriales</taxon>
        <taxon>Flavobacteriaceae</taxon>
        <taxon>Flavobacterium</taxon>
    </lineage>
</organism>
<comment type="caution">
    <text evidence="1">The sequence shown here is derived from an EMBL/GenBank/DDBJ whole genome shotgun (WGS) entry which is preliminary data.</text>
</comment>
<accession>A0A434A4Z0</accession>
<dbReference type="PANTHER" id="PTHR35332">
    <property type="entry name" value="REGULATION OF ENOLASE PROTEIN 1"/>
    <property type="match status" value="1"/>
</dbReference>
<dbReference type="PANTHER" id="PTHR35332:SF2">
    <property type="entry name" value="REGULATION OF ENOLASE PROTEIN 1"/>
    <property type="match status" value="1"/>
</dbReference>
<dbReference type="EMBL" id="QWDM01000009">
    <property type="protein sequence ID" value="RUT69479.1"/>
    <property type="molecule type" value="Genomic_DNA"/>
</dbReference>
<dbReference type="SUPFAM" id="SSF49899">
    <property type="entry name" value="Concanavalin A-like lectins/glucanases"/>
    <property type="match status" value="1"/>
</dbReference>
<evidence type="ECO:0000313" key="1">
    <source>
        <dbReference type="EMBL" id="RUT69479.1"/>
    </source>
</evidence>
<dbReference type="Pfam" id="PF07081">
    <property type="entry name" value="DUF1349"/>
    <property type="match status" value="1"/>
</dbReference>
<protein>
    <submittedName>
        <fullName evidence="1">DUF1349 domain-containing protein</fullName>
    </submittedName>
</protein>
<dbReference type="Gene3D" id="2.60.120.200">
    <property type="match status" value="1"/>
</dbReference>
<reference evidence="2" key="1">
    <citation type="journal article" date="2019" name="Syst. Appl. Microbiol.">
        <title>Flavobacterium circumlabens sp. nov. and Flavobacterium cupreum sp. nov., two psychrotrophic species isolated from Antarctic environmental samples.</title>
        <authorList>
            <person name="Kralova S."/>
            <person name="Busse H.-J."/>
            <person name="Svec P."/>
            <person name="Maslanova I."/>
            <person name="Stankova E."/>
            <person name="Bartak M."/>
            <person name="Sedlacek I."/>
        </authorList>
    </citation>
    <scope>NUCLEOTIDE SEQUENCE [LARGE SCALE GENOMIC DNA]</scope>
    <source>
        <strain evidence="2">CCM 8825</strain>
    </source>
</reference>
<evidence type="ECO:0000313" key="2">
    <source>
        <dbReference type="Proteomes" id="UP000288102"/>
    </source>
</evidence>
<proteinExistence type="predicted"/>
<dbReference type="AlphaFoldDB" id="A0A434A4Z0"/>
<dbReference type="OrthoDB" id="9814707at2"/>